<protein>
    <submittedName>
        <fullName evidence="1">Uncharacterized protein</fullName>
    </submittedName>
</protein>
<evidence type="ECO:0000313" key="1">
    <source>
        <dbReference type="EMBL" id="KAJ1107718.1"/>
    </source>
</evidence>
<sequence>MRRSGHNSRVRAGLALFLHAQRYLRRKSSRTMIQQPRSTGCDLLASVSDAARRFSCSVRRFFSCVPGERQFSAAELVAC</sequence>
<proteinExistence type="predicted"/>
<evidence type="ECO:0000313" key="2">
    <source>
        <dbReference type="Proteomes" id="UP001066276"/>
    </source>
</evidence>
<accession>A0AAV7N0A4</accession>
<keyword evidence="2" id="KW-1185">Reference proteome</keyword>
<gene>
    <name evidence="1" type="ORF">NDU88_005107</name>
</gene>
<dbReference type="AlphaFoldDB" id="A0AAV7N0A4"/>
<dbReference type="Proteomes" id="UP001066276">
    <property type="component" value="Chromosome 9"/>
</dbReference>
<name>A0AAV7N0A4_PLEWA</name>
<comment type="caution">
    <text evidence="1">The sequence shown here is derived from an EMBL/GenBank/DDBJ whole genome shotgun (WGS) entry which is preliminary data.</text>
</comment>
<reference evidence="1" key="1">
    <citation type="journal article" date="2022" name="bioRxiv">
        <title>Sequencing and chromosome-scale assembly of the giantPleurodeles waltlgenome.</title>
        <authorList>
            <person name="Brown T."/>
            <person name="Elewa A."/>
            <person name="Iarovenko S."/>
            <person name="Subramanian E."/>
            <person name="Araus A.J."/>
            <person name="Petzold A."/>
            <person name="Susuki M."/>
            <person name="Suzuki K.-i.T."/>
            <person name="Hayashi T."/>
            <person name="Toyoda A."/>
            <person name="Oliveira C."/>
            <person name="Osipova E."/>
            <person name="Leigh N.D."/>
            <person name="Simon A."/>
            <person name="Yun M.H."/>
        </authorList>
    </citation>
    <scope>NUCLEOTIDE SEQUENCE</scope>
    <source>
        <strain evidence="1">20211129_DDA</strain>
        <tissue evidence="1">Liver</tissue>
    </source>
</reference>
<organism evidence="1 2">
    <name type="scientific">Pleurodeles waltl</name>
    <name type="common">Iberian ribbed newt</name>
    <dbReference type="NCBI Taxonomy" id="8319"/>
    <lineage>
        <taxon>Eukaryota</taxon>
        <taxon>Metazoa</taxon>
        <taxon>Chordata</taxon>
        <taxon>Craniata</taxon>
        <taxon>Vertebrata</taxon>
        <taxon>Euteleostomi</taxon>
        <taxon>Amphibia</taxon>
        <taxon>Batrachia</taxon>
        <taxon>Caudata</taxon>
        <taxon>Salamandroidea</taxon>
        <taxon>Salamandridae</taxon>
        <taxon>Pleurodelinae</taxon>
        <taxon>Pleurodeles</taxon>
    </lineage>
</organism>
<dbReference type="EMBL" id="JANPWB010000013">
    <property type="protein sequence ID" value="KAJ1107718.1"/>
    <property type="molecule type" value="Genomic_DNA"/>
</dbReference>